<dbReference type="PANTHER" id="PTHR33217">
    <property type="entry name" value="TRANSPOSASE FOR INSERTION SEQUENCE ELEMENT IS1081"/>
    <property type="match status" value="1"/>
</dbReference>
<dbReference type="InterPro" id="IPR001207">
    <property type="entry name" value="Transposase_mutator"/>
</dbReference>
<dbReference type="EMBL" id="SULI01000021">
    <property type="protein sequence ID" value="TKZ17478.1"/>
    <property type="molecule type" value="Genomic_DNA"/>
</dbReference>
<accession>A0A4U7MWR9</accession>
<organism evidence="7 8">
    <name type="scientific">Shimia litoralis</name>
    <dbReference type="NCBI Taxonomy" id="420403"/>
    <lineage>
        <taxon>Bacteria</taxon>
        <taxon>Pseudomonadati</taxon>
        <taxon>Pseudomonadota</taxon>
        <taxon>Alphaproteobacteria</taxon>
        <taxon>Rhodobacterales</taxon>
        <taxon>Roseobacteraceae</taxon>
    </lineage>
</organism>
<dbReference type="GO" id="GO:0003677">
    <property type="term" value="F:DNA binding"/>
    <property type="evidence" value="ECO:0007669"/>
    <property type="project" value="UniProtKB-UniRule"/>
</dbReference>
<evidence type="ECO:0000256" key="3">
    <source>
        <dbReference type="ARBA" id="ARBA00022578"/>
    </source>
</evidence>
<evidence type="ECO:0000256" key="6">
    <source>
        <dbReference type="RuleBase" id="RU365089"/>
    </source>
</evidence>
<evidence type="ECO:0000256" key="1">
    <source>
        <dbReference type="ARBA" id="ARBA00002190"/>
    </source>
</evidence>
<dbReference type="AlphaFoldDB" id="A0A4U7MWR9"/>
<dbReference type="GO" id="GO:0006313">
    <property type="term" value="P:DNA transposition"/>
    <property type="evidence" value="ECO:0007669"/>
    <property type="project" value="UniProtKB-UniRule"/>
</dbReference>
<dbReference type="Proteomes" id="UP000306575">
    <property type="component" value="Unassembled WGS sequence"/>
</dbReference>
<dbReference type="GO" id="GO:0004803">
    <property type="term" value="F:transposase activity"/>
    <property type="evidence" value="ECO:0007669"/>
    <property type="project" value="UniProtKB-UniRule"/>
</dbReference>
<comment type="caution">
    <text evidence="7">The sequence shown here is derived from an EMBL/GenBank/DDBJ whole genome shotgun (WGS) entry which is preliminary data.</text>
</comment>
<sequence length="198" mass="22744">MSASRKRLSRCIWWRVSSGVGDITEALWGTPVSPGTVCSLNKKIYAKIDEWRQRKSEWIQPYVFLDEIVMKRTWAGEVRNVSLLVAISMTTKGNSEILGIMEGPKEDKSGWSAFLRHFVDRDLSGVQLIGYDACRSLMERVAEYLPDARWQRSVVHFCRNVFSIVPTRKVPDHAHRSQIRSPAYRARLTQFVNAMKLA</sequence>
<keyword evidence="3 6" id="KW-0815">Transposition</keyword>
<keyword evidence="6" id="KW-0814">Transposable element</keyword>
<keyword evidence="4 6" id="KW-0238">DNA-binding</keyword>
<dbReference type="OrthoDB" id="165209at2"/>
<comment type="similarity">
    <text evidence="2 6">Belongs to the transposase mutator family.</text>
</comment>
<protein>
    <recommendedName>
        <fullName evidence="6">Mutator family transposase</fullName>
    </recommendedName>
</protein>
<evidence type="ECO:0000313" key="7">
    <source>
        <dbReference type="EMBL" id="TKZ17478.1"/>
    </source>
</evidence>
<evidence type="ECO:0000313" key="8">
    <source>
        <dbReference type="Proteomes" id="UP000306575"/>
    </source>
</evidence>
<name>A0A4U7MWR9_9RHOB</name>
<gene>
    <name evidence="7" type="ORF">FAP39_13980</name>
</gene>
<dbReference type="PANTHER" id="PTHR33217:SF7">
    <property type="entry name" value="TRANSPOSASE FOR INSERTION SEQUENCE ELEMENT IS1081"/>
    <property type="match status" value="1"/>
</dbReference>
<keyword evidence="8" id="KW-1185">Reference proteome</keyword>
<reference evidence="7 8" key="1">
    <citation type="submission" date="2019-04" db="EMBL/GenBank/DDBJ databases">
        <title>Genome sequence of Pelagicola litoralis CL-ES2.</title>
        <authorList>
            <person name="Cao J."/>
        </authorList>
    </citation>
    <scope>NUCLEOTIDE SEQUENCE [LARGE SCALE GENOMIC DNA]</scope>
    <source>
        <strain evidence="7 8">CL-ES2</strain>
    </source>
</reference>
<proteinExistence type="inferred from homology"/>
<evidence type="ECO:0000256" key="2">
    <source>
        <dbReference type="ARBA" id="ARBA00010961"/>
    </source>
</evidence>
<keyword evidence="5 6" id="KW-0233">DNA recombination</keyword>
<comment type="function">
    <text evidence="1 6">Required for the transposition of the insertion element.</text>
</comment>
<evidence type="ECO:0000256" key="4">
    <source>
        <dbReference type="ARBA" id="ARBA00023125"/>
    </source>
</evidence>
<dbReference type="Pfam" id="PF00872">
    <property type="entry name" value="Transposase_mut"/>
    <property type="match status" value="1"/>
</dbReference>
<evidence type="ECO:0000256" key="5">
    <source>
        <dbReference type="ARBA" id="ARBA00023172"/>
    </source>
</evidence>